<evidence type="ECO:0000313" key="3">
    <source>
        <dbReference type="EMBL" id="TMM54833.1"/>
    </source>
</evidence>
<evidence type="ECO:0000313" key="4">
    <source>
        <dbReference type="Proteomes" id="UP000309550"/>
    </source>
</evidence>
<name>A0A5S3PKB8_9RHOB</name>
<comment type="caution">
    <text evidence="3">The sequence shown here is derived from an EMBL/GenBank/DDBJ whole genome shotgun (WGS) entry which is preliminary data.</text>
</comment>
<dbReference type="Pfam" id="PF13411">
    <property type="entry name" value="MerR_1"/>
    <property type="match status" value="1"/>
</dbReference>
<dbReference type="SUPFAM" id="SSF46955">
    <property type="entry name" value="Putative DNA-binding domain"/>
    <property type="match status" value="1"/>
</dbReference>
<sequence>MPKSPDAFRTISEVADWLGVQAHVLRFWESKFTQIKPIKRAGGRRYYRPSDMLLLGGIKKLLHDDGLTIKGVQKLLREHGMSHVADLSQPLDDHTLADLDGTLAPVAAAPSPVALPDAAPEKGVVLPFDAPPTADADAQEARTADTGAETPASAEEPREDAPAAQGTLPAFLREPLTEPQPEPSDNLQPAEPQETAGAPEPEDKAQPDAVAQPPDSPAAEQQAEAEPEAASEPRGTAQPEPEPEPEPEPQTAEPPQDAAPAPRGPARITVPPVPDEADIVVSPGALSSVVRIKALSSDQARDLRPLAMQLTALRDRMTRPRKDARKD</sequence>
<dbReference type="RefSeq" id="WP_138661005.1">
    <property type="nucleotide sequence ID" value="NZ_VANS01000001.1"/>
</dbReference>
<dbReference type="OrthoDB" id="9810140at2"/>
<dbReference type="GO" id="GO:0006355">
    <property type="term" value="P:regulation of DNA-templated transcription"/>
    <property type="evidence" value="ECO:0007669"/>
    <property type="project" value="InterPro"/>
</dbReference>
<protein>
    <submittedName>
        <fullName evidence="3">MerR family transcriptional regulator</fullName>
    </submittedName>
</protein>
<dbReference type="Proteomes" id="UP000309550">
    <property type="component" value="Unassembled WGS sequence"/>
</dbReference>
<evidence type="ECO:0000259" key="2">
    <source>
        <dbReference type="PROSITE" id="PS50937"/>
    </source>
</evidence>
<dbReference type="Gene3D" id="1.10.1660.10">
    <property type="match status" value="1"/>
</dbReference>
<gene>
    <name evidence="3" type="ORF">FDT80_04430</name>
</gene>
<feature type="domain" description="HTH merR-type" evidence="2">
    <location>
        <begin position="10"/>
        <end position="78"/>
    </location>
</feature>
<feature type="compositionally biased region" description="Low complexity" evidence="1">
    <location>
        <begin position="211"/>
        <end position="222"/>
    </location>
</feature>
<feature type="compositionally biased region" description="Low complexity" evidence="1">
    <location>
        <begin position="127"/>
        <end position="136"/>
    </location>
</feature>
<accession>A0A5S3PKB8</accession>
<dbReference type="AlphaFoldDB" id="A0A5S3PKB8"/>
<dbReference type="EMBL" id="VANS01000001">
    <property type="protein sequence ID" value="TMM54833.1"/>
    <property type="molecule type" value="Genomic_DNA"/>
</dbReference>
<dbReference type="GO" id="GO:0003677">
    <property type="term" value="F:DNA binding"/>
    <property type="evidence" value="ECO:0007669"/>
    <property type="project" value="InterPro"/>
</dbReference>
<feature type="compositionally biased region" description="Low complexity" evidence="1">
    <location>
        <begin position="230"/>
        <end position="239"/>
    </location>
</feature>
<keyword evidence="4" id="KW-1185">Reference proteome</keyword>
<dbReference type="PROSITE" id="PS50937">
    <property type="entry name" value="HTH_MERR_2"/>
    <property type="match status" value="1"/>
</dbReference>
<organism evidence="3 4">
    <name type="scientific">Sulfitobacter sabulilitoris</name>
    <dbReference type="NCBI Taxonomy" id="2562655"/>
    <lineage>
        <taxon>Bacteria</taxon>
        <taxon>Pseudomonadati</taxon>
        <taxon>Pseudomonadota</taxon>
        <taxon>Alphaproteobacteria</taxon>
        <taxon>Rhodobacterales</taxon>
        <taxon>Roseobacteraceae</taxon>
        <taxon>Sulfitobacter</taxon>
    </lineage>
</organism>
<evidence type="ECO:0000256" key="1">
    <source>
        <dbReference type="SAM" id="MobiDB-lite"/>
    </source>
</evidence>
<reference evidence="3 4" key="1">
    <citation type="submission" date="2019-05" db="EMBL/GenBank/DDBJ databases">
        <title>Sulfitobacter sabulilitoris sp. nov., isolated from a marine sand.</title>
        <authorList>
            <person name="Yoon J.-H."/>
        </authorList>
    </citation>
    <scope>NUCLEOTIDE SEQUENCE [LARGE SCALE GENOMIC DNA]</scope>
    <source>
        <strain evidence="3 4">HSMS-29</strain>
    </source>
</reference>
<proteinExistence type="predicted"/>
<dbReference type="SMART" id="SM00422">
    <property type="entry name" value="HTH_MERR"/>
    <property type="match status" value="1"/>
</dbReference>
<dbReference type="InterPro" id="IPR000551">
    <property type="entry name" value="MerR-type_HTH_dom"/>
</dbReference>
<dbReference type="CDD" id="cd04765">
    <property type="entry name" value="HTH_MlrA-like_sg2"/>
    <property type="match status" value="1"/>
</dbReference>
<feature type="region of interest" description="Disordered" evidence="1">
    <location>
        <begin position="124"/>
        <end position="273"/>
    </location>
</feature>
<dbReference type="InterPro" id="IPR009061">
    <property type="entry name" value="DNA-bd_dom_put_sf"/>
</dbReference>
<feature type="compositionally biased region" description="Low complexity" evidence="1">
    <location>
        <begin position="249"/>
        <end position="261"/>
    </location>
</feature>